<feature type="non-terminal residue" evidence="1">
    <location>
        <position position="86"/>
    </location>
</feature>
<accession>X1HTU0</accession>
<protein>
    <submittedName>
        <fullName evidence="1">Uncharacterized protein</fullName>
    </submittedName>
</protein>
<dbReference type="AlphaFoldDB" id="X1HTU0"/>
<evidence type="ECO:0000313" key="1">
    <source>
        <dbReference type="EMBL" id="GAH72897.1"/>
    </source>
</evidence>
<dbReference type="EMBL" id="BARU01032597">
    <property type="protein sequence ID" value="GAH72897.1"/>
    <property type="molecule type" value="Genomic_DNA"/>
</dbReference>
<name>X1HTU0_9ZZZZ</name>
<sequence>MDKLEACKLWVQRDFNNIPVSLIQKAYQEEFDNLELVNGKEVCSGCGGDDFNDLGECGNCGIIGDTETQYPYDWPCMWGTMFQPND</sequence>
<reference evidence="1" key="1">
    <citation type="journal article" date="2014" name="Front. Microbiol.">
        <title>High frequency of phylogenetically diverse reductive dehalogenase-homologous genes in deep subseafloor sedimentary metagenomes.</title>
        <authorList>
            <person name="Kawai M."/>
            <person name="Futagami T."/>
            <person name="Toyoda A."/>
            <person name="Takaki Y."/>
            <person name="Nishi S."/>
            <person name="Hori S."/>
            <person name="Arai W."/>
            <person name="Tsubouchi T."/>
            <person name="Morono Y."/>
            <person name="Uchiyama I."/>
            <person name="Ito T."/>
            <person name="Fujiyama A."/>
            <person name="Inagaki F."/>
            <person name="Takami H."/>
        </authorList>
    </citation>
    <scope>NUCLEOTIDE SEQUENCE</scope>
    <source>
        <strain evidence="1">Expedition CK06-06</strain>
    </source>
</reference>
<proteinExistence type="predicted"/>
<comment type="caution">
    <text evidence="1">The sequence shown here is derived from an EMBL/GenBank/DDBJ whole genome shotgun (WGS) entry which is preliminary data.</text>
</comment>
<organism evidence="1">
    <name type="scientific">marine sediment metagenome</name>
    <dbReference type="NCBI Taxonomy" id="412755"/>
    <lineage>
        <taxon>unclassified sequences</taxon>
        <taxon>metagenomes</taxon>
        <taxon>ecological metagenomes</taxon>
    </lineage>
</organism>
<gene>
    <name evidence="1" type="ORF">S03H2_51384</name>
</gene>